<feature type="compositionally biased region" description="Low complexity" evidence="1">
    <location>
        <begin position="85"/>
        <end position="102"/>
    </location>
</feature>
<sequence>MSERGMGVLPSVFDDEEVDEDKNATKDINKVSVVDKSTNKDDQDPDSPLIPRATFHLTVDEVDRRRKSVDLTSLGASFNQAFAESSPSSLSTLSPSSTKPTLAAKAGGLRISTSSSSTSSSGFDFPRASPRTPTSASTTFSTSASTSIPTTTDPSSSSSSLHPHSQYPQYASYTSYLYGNERRASPISEASEGSIRSGGSGKEKTATATGGNGKRVSSGSYFGLGHGGRASPSGGYGRSSPSGGYGRSSPSGGMGGYGRLSPNASPNGSPNIPSTPRSEEEDENELFPLPSPRRSPRGTPSPTPSL</sequence>
<feature type="compositionally biased region" description="Low complexity" evidence="1">
    <location>
        <begin position="112"/>
        <end position="121"/>
    </location>
</feature>
<feature type="compositionally biased region" description="Low complexity" evidence="1">
    <location>
        <begin position="229"/>
        <end position="251"/>
    </location>
</feature>
<feature type="compositionally biased region" description="Low complexity" evidence="1">
    <location>
        <begin position="128"/>
        <end position="160"/>
    </location>
</feature>
<dbReference type="AlphaFoldDB" id="A0A409XCC6"/>
<feature type="non-terminal residue" evidence="2">
    <location>
        <position position="306"/>
    </location>
</feature>
<dbReference type="EMBL" id="NHTK01004074">
    <property type="protein sequence ID" value="PPQ88317.1"/>
    <property type="molecule type" value="Genomic_DNA"/>
</dbReference>
<proteinExistence type="predicted"/>
<feature type="region of interest" description="Disordered" evidence="1">
    <location>
        <begin position="1"/>
        <end position="52"/>
    </location>
</feature>
<evidence type="ECO:0000313" key="2">
    <source>
        <dbReference type="EMBL" id="PPQ88317.1"/>
    </source>
</evidence>
<feature type="compositionally biased region" description="Pro residues" evidence="1">
    <location>
        <begin position="289"/>
        <end position="306"/>
    </location>
</feature>
<keyword evidence="3" id="KW-1185">Reference proteome</keyword>
<feature type="region of interest" description="Disordered" evidence="1">
    <location>
        <begin position="184"/>
        <end position="306"/>
    </location>
</feature>
<comment type="caution">
    <text evidence="2">The sequence shown here is derived from an EMBL/GenBank/DDBJ whole genome shotgun (WGS) entry which is preliminary data.</text>
</comment>
<evidence type="ECO:0000256" key="1">
    <source>
        <dbReference type="SAM" id="MobiDB-lite"/>
    </source>
</evidence>
<dbReference type="Proteomes" id="UP000284842">
    <property type="component" value="Unassembled WGS sequence"/>
</dbReference>
<gene>
    <name evidence="2" type="ORF">CVT24_003289</name>
</gene>
<accession>A0A409XCC6</accession>
<protein>
    <submittedName>
        <fullName evidence="2">Uncharacterized protein</fullName>
    </submittedName>
</protein>
<organism evidence="2 3">
    <name type="scientific">Panaeolus cyanescens</name>
    <dbReference type="NCBI Taxonomy" id="181874"/>
    <lineage>
        <taxon>Eukaryota</taxon>
        <taxon>Fungi</taxon>
        <taxon>Dikarya</taxon>
        <taxon>Basidiomycota</taxon>
        <taxon>Agaricomycotina</taxon>
        <taxon>Agaricomycetes</taxon>
        <taxon>Agaricomycetidae</taxon>
        <taxon>Agaricales</taxon>
        <taxon>Agaricineae</taxon>
        <taxon>Galeropsidaceae</taxon>
        <taxon>Panaeolus</taxon>
    </lineage>
</organism>
<name>A0A409XCC6_9AGAR</name>
<feature type="compositionally biased region" description="Polar residues" evidence="1">
    <location>
        <begin position="263"/>
        <end position="276"/>
    </location>
</feature>
<feature type="region of interest" description="Disordered" evidence="1">
    <location>
        <begin position="82"/>
        <end position="166"/>
    </location>
</feature>
<evidence type="ECO:0000313" key="3">
    <source>
        <dbReference type="Proteomes" id="UP000284842"/>
    </source>
</evidence>
<reference evidence="2 3" key="1">
    <citation type="journal article" date="2018" name="Evol. Lett.">
        <title>Horizontal gene cluster transfer increased hallucinogenic mushroom diversity.</title>
        <authorList>
            <person name="Reynolds H.T."/>
            <person name="Vijayakumar V."/>
            <person name="Gluck-Thaler E."/>
            <person name="Korotkin H.B."/>
            <person name="Matheny P.B."/>
            <person name="Slot J.C."/>
        </authorList>
    </citation>
    <scope>NUCLEOTIDE SEQUENCE [LARGE SCALE GENOMIC DNA]</scope>
    <source>
        <strain evidence="2 3">2629</strain>
    </source>
</reference>
<dbReference type="InParanoid" id="A0A409XCC6"/>